<dbReference type="OrthoDB" id="3650471at2759"/>
<dbReference type="Proteomes" id="UP001152607">
    <property type="component" value="Unassembled WGS sequence"/>
</dbReference>
<evidence type="ECO:0000313" key="3">
    <source>
        <dbReference type="Proteomes" id="UP001152607"/>
    </source>
</evidence>
<feature type="compositionally biased region" description="Basic and acidic residues" evidence="1">
    <location>
        <begin position="422"/>
        <end position="432"/>
    </location>
</feature>
<dbReference type="EMBL" id="CAOQHR010000007">
    <property type="protein sequence ID" value="CAI6337418.1"/>
    <property type="molecule type" value="Genomic_DNA"/>
</dbReference>
<comment type="caution">
    <text evidence="2">The sequence shown here is derived from an EMBL/GenBank/DDBJ whole genome shotgun (WGS) entry which is preliminary data.</text>
</comment>
<sequence>MPVTIPSPEYAHIARSLWYAKEKRPCAWILNVSTHLLPLHIILLPIVQSIELLNFIDQADSWPVCGSSSLLKVDASVNFPIIISFGSFPFPSTKSSYVIGSNPLVDMDGVCTALNISDEQKCTASAISINGLFCRFHAKQCQGLYIGYKRRNAQLDSMVASPPQFLAKSKWQTVQFNDVDDEDLLAELHDYLFKKYALLDRVIRARKLHQSRFYADNSDFGHKTYLDKLLNDRLTTLRALERLEKRTAEVLYQKQKWFHWVRQEQAQEEQARENEANHIKHEAAMFKRHWKELQSRSRAKRQEEDKKREEAFLEKVFKERQDARTDSADADEVDWDPIEDEVEEEKERYIHLLKHLLWLQDSSVEHYEEYETTVASDEAPTAAEFALDSTLLSKAKKKRAKKQAKALAVPAQNTKNAGGDANDDRENRIKII</sequence>
<evidence type="ECO:0000313" key="2">
    <source>
        <dbReference type="EMBL" id="CAI6337418.1"/>
    </source>
</evidence>
<dbReference type="AlphaFoldDB" id="A0A9W4UIW3"/>
<reference evidence="2" key="1">
    <citation type="submission" date="2023-01" db="EMBL/GenBank/DDBJ databases">
        <authorList>
            <person name="Van Ghelder C."/>
            <person name="Rancurel C."/>
        </authorList>
    </citation>
    <scope>NUCLEOTIDE SEQUENCE</scope>
    <source>
        <strain evidence="2">CNCM I-4278</strain>
    </source>
</reference>
<protein>
    <submittedName>
        <fullName evidence="2">Uncharacterized protein</fullName>
    </submittedName>
</protein>
<evidence type="ECO:0000256" key="1">
    <source>
        <dbReference type="SAM" id="MobiDB-lite"/>
    </source>
</evidence>
<accession>A0A9W4UIW3</accession>
<keyword evidence="3" id="KW-1185">Reference proteome</keyword>
<organism evidence="2 3">
    <name type="scientific">Periconia digitata</name>
    <dbReference type="NCBI Taxonomy" id="1303443"/>
    <lineage>
        <taxon>Eukaryota</taxon>
        <taxon>Fungi</taxon>
        <taxon>Dikarya</taxon>
        <taxon>Ascomycota</taxon>
        <taxon>Pezizomycotina</taxon>
        <taxon>Dothideomycetes</taxon>
        <taxon>Pleosporomycetidae</taxon>
        <taxon>Pleosporales</taxon>
        <taxon>Massarineae</taxon>
        <taxon>Periconiaceae</taxon>
        <taxon>Periconia</taxon>
    </lineage>
</organism>
<feature type="region of interest" description="Disordered" evidence="1">
    <location>
        <begin position="403"/>
        <end position="432"/>
    </location>
</feature>
<proteinExistence type="predicted"/>
<name>A0A9W4UIW3_9PLEO</name>
<gene>
    <name evidence="2" type="ORF">PDIGIT_LOCUS10530</name>
</gene>